<dbReference type="EMBL" id="HBIV01042660">
    <property type="protein sequence ID" value="CAE0678198.1"/>
    <property type="molecule type" value="Transcribed_RNA"/>
</dbReference>
<gene>
    <name evidence="2" type="ORF">LGLO00237_LOCUS29980</name>
</gene>
<proteinExistence type="predicted"/>
<sequence>MANNIAELAYTPIWTEETEKKLADKVVAWLKNSRLRVFKFKLKELYDKVQVACESGLTKQNNKRGRKRKLSDRVMPCAGGGDGGENRNFANITSDSEEEIEVPFDTLDLMDSALHLFDGGGLKRLLGKDKNLLKRLRRLNTLLPPKYQLEFCIGTVVARRRAMTRNDVRNFRKEAMSVSRDAFTTRSRVLEFLSSRCQSRMFHVVTTDGKGADHLTPGDLESVSTGITYDSPIGSISSAHVLLATAKRQRIPFLLRAVSEETHQREAVFGHAFKEAEHIVRAWEKVRLMTPLPRHVLGIIHAYCNPLVNIAEQVFEDTRWVIGFGDIDKNHCICDVERCTKLLRLANDPQTTVGYISRLLGEFMVTETDLPLLLETVFRIVGHDLARCATAIDLLVSNLGVWALPTLWKIICEKLDADSAQRISGKVVFRLLIDYGNAIDCTWTPIYYLVQRARQLIGIGLKFGYLREIDQGCRRWSNFHARKHLPETLASQKLHHLELALCEAAKYVRSERVDHNYRYRRALAILNKALETVRRKEDWN</sequence>
<dbReference type="AlphaFoldDB" id="A0A7S3ZBF2"/>
<evidence type="ECO:0000256" key="1">
    <source>
        <dbReference type="SAM" id="MobiDB-lite"/>
    </source>
</evidence>
<feature type="compositionally biased region" description="Basic residues" evidence="1">
    <location>
        <begin position="61"/>
        <end position="70"/>
    </location>
</feature>
<protein>
    <submittedName>
        <fullName evidence="2">Uncharacterized protein</fullName>
    </submittedName>
</protein>
<reference evidence="2" key="1">
    <citation type="submission" date="2021-01" db="EMBL/GenBank/DDBJ databases">
        <authorList>
            <person name="Corre E."/>
            <person name="Pelletier E."/>
            <person name="Niang G."/>
            <person name="Scheremetjew M."/>
            <person name="Finn R."/>
            <person name="Kale V."/>
            <person name="Holt S."/>
            <person name="Cochrane G."/>
            <person name="Meng A."/>
            <person name="Brown T."/>
            <person name="Cohen L."/>
        </authorList>
    </citation>
    <scope>NUCLEOTIDE SEQUENCE</scope>
    <source>
        <strain evidence="2">CCCM811</strain>
    </source>
</reference>
<evidence type="ECO:0000313" key="2">
    <source>
        <dbReference type="EMBL" id="CAE0678198.1"/>
    </source>
</evidence>
<name>A0A7S3ZBF2_9EUKA</name>
<organism evidence="2">
    <name type="scientific">Lotharella globosa</name>
    <dbReference type="NCBI Taxonomy" id="91324"/>
    <lineage>
        <taxon>Eukaryota</taxon>
        <taxon>Sar</taxon>
        <taxon>Rhizaria</taxon>
        <taxon>Cercozoa</taxon>
        <taxon>Chlorarachniophyceae</taxon>
        <taxon>Lotharella</taxon>
    </lineage>
</organism>
<feature type="region of interest" description="Disordered" evidence="1">
    <location>
        <begin position="58"/>
        <end position="89"/>
    </location>
</feature>
<accession>A0A7S3ZBF2</accession>